<dbReference type="EMBL" id="MN202187">
    <property type="protein sequence ID" value="QMV28525.1"/>
    <property type="molecule type" value="Genomic_DNA"/>
</dbReference>
<sequence length="93" mass="10283">MDLATWSDLALLLCTMLATGMGLAALLCELCLRRRARMPRRGVSFSRVVVVHKGSPSGNSEDSSDTDCVTLALLPQERAEEKEQEEEEEELSE</sequence>
<evidence type="ECO:0000313" key="3">
    <source>
        <dbReference type="EMBL" id="QMV28525.1"/>
    </source>
</evidence>
<keyword evidence="2" id="KW-0812">Transmembrane</keyword>
<keyword evidence="2" id="KW-1133">Transmembrane helix</keyword>
<organismHost>
    <name type="scientific">Homo sapiens</name>
    <name type="common">Human</name>
    <dbReference type="NCBI Taxonomy" id="9606"/>
</organismHost>
<name>A0A7G5AX24_MCV1</name>
<dbReference type="Proteomes" id="UP000515502">
    <property type="component" value="Segment"/>
</dbReference>
<keyword evidence="2" id="KW-0472">Membrane</keyword>
<reference evidence="3 4" key="1">
    <citation type="submission" date="2019-07" db="EMBL/GenBank/DDBJ databases">
        <title>MOCV-1 from Australia.</title>
        <authorList>
            <person name="Sarker S."/>
        </authorList>
    </citation>
    <scope>NUCLEOTIDE SEQUENCE [LARGE SCALE GENOMIC DNA]</scope>
    <source>
        <strain evidence="3">NT2017</strain>
    </source>
</reference>
<evidence type="ECO:0000256" key="1">
    <source>
        <dbReference type="SAM" id="MobiDB-lite"/>
    </source>
</evidence>
<feature type="compositionally biased region" description="Acidic residues" evidence="1">
    <location>
        <begin position="82"/>
        <end position="93"/>
    </location>
</feature>
<evidence type="ECO:0000313" key="4">
    <source>
        <dbReference type="Proteomes" id="UP000515502"/>
    </source>
</evidence>
<organism evidence="3 4">
    <name type="scientific">Molluscum contagiosum virus subtype 1</name>
    <name type="common">MOCV</name>
    <name type="synonym">MCVI</name>
    <dbReference type="NCBI Taxonomy" id="10280"/>
    <lineage>
        <taxon>Viruses</taxon>
        <taxon>Varidnaviria</taxon>
        <taxon>Bamfordvirae</taxon>
        <taxon>Nucleocytoviricota</taxon>
        <taxon>Pokkesviricetes</taxon>
        <taxon>Chitovirales</taxon>
        <taxon>Poxviridae</taxon>
        <taxon>Chordopoxvirinae</taxon>
        <taxon>Molluscipoxvirus</taxon>
        <taxon>Molluscipoxvirus molluscum</taxon>
        <taxon>Molluscum contagiosum virus</taxon>
    </lineage>
</organism>
<feature type="region of interest" description="Disordered" evidence="1">
    <location>
        <begin position="73"/>
        <end position="93"/>
    </location>
</feature>
<gene>
    <name evidence="3" type="primary">MC024L</name>
</gene>
<feature type="transmembrane region" description="Helical" evidence="2">
    <location>
        <begin position="6"/>
        <end position="32"/>
    </location>
</feature>
<evidence type="ECO:0000256" key="2">
    <source>
        <dbReference type="SAM" id="Phobius"/>
    </source>
</evidence>
<accession>A0A7G5AX24</accession>
<protein>
    <submittedName>
        <fullName evidence="3">MC024L</fullName>
    </submittedName>
</protein>
<proteinExistence type="predicted"/>